<evidence type="ECO:0000313" key="2">
    <source>
        <dbReference type="EMBL" id="VDO73605.1"/>
    </source>
</evidence>
<gene>
    <name evidence="2" type="ORF">HPBE_LOCUS7779</name>
</gene>
<protein>
    <submittedName>
        <fullName evidence="4">7TM_GPCR_Srx domain-containing protein</fullName>
    </submittedName>
</protein>
<keyword evidence="1" id="KW-0812">Transmembrane</keyword>
<accession>A0A3P8BLM1</accession>
<name>A0A183FKS4_HELPZ</name>
<dbReference type="Proteomes" id="UP000050761">
    <property type="component" value="Unassembled WGS sequence"/>
</dbReference>
<keyword evidence="3" id="KW-1185">Reference proteome</keyword>
<evidence type="ECO:0000313" key="4">
    <source>
        <dbReference type="WBParaSite" id="HPBE_0000777801-mRNA-1"/>
    </source>
</evidence>
<reference evidence="2 3" key="1">
    <citation type="submission" date="2018-11" db="EMBL/GenBank/DDBJ databases">
        <authorList>
            <consortium name="Pathogen Informatics"/>
        </authorList>
    </citation>
    <scope>NUCLEOTIDE SEQUENCE [LARGE SCALE GENOMIC DNA]</scope>
</reference>
<dbReference type="AlphaFoldDB" id="A0A183FKS4"/>
<dbReference type="EMBL" id="UZAH01025972">
    <property type="protein sequence ID" value="VDO73605.1"/>
    <property type="molecule type" value="Genomic_DNA"/>
</dbReference>
<keyword evidence="1" id="KW-0472">Membrane</keyword>
<evidence type="ECO:0000313" key="3">
    <source>
        <dbReference type="Proteomes" id="UP000050761"/>
    </source>
</evidence>
<organism evidence="3 4">
    <name type="scientific">Heligmosomoides polygyrus</name>
    <name type="common">Parasitic roundworm</name>
    <dbReference type="NCBI Taxonomy" id="6339"/>
    <lineage>
        <taxon>Eukaryota</taxon>
        <taxon>Metazoa</taxon>
        <taxon>Ecdysozoa</taxon>
        <taxon>Nematoda</taxon>
        <taxon>Chromadorea</taxon>
        <taxon>Rhabditida</taxon>
        <taxon>Rhabditina</taxon>
        <taxon>Rhabditomorpha</taxon>
        <taxon>Strongyloidea</taxon>
        <taxon>Heligmosomidae</taxon>
        <taxon>Heligmosomoides</taxon>
    </lineage>
</organism>
<proteinExistence type="predicted"/>
<dbReference type="WBParaSite" id="HPBE_0000777801-mRNA-1">
    <property type="protein sequence ID" value="HPBE_0000777801-mRNA-1"/>
    <property type="gene ID" value="HPBE_0000777801"/>
</dbReference>
<reference evidence="4" key="2">
    <citation type="submission" date="2019-09" db="UniProtKB">
        <authorList>
            <consortium name="WormBaseParasite"/>
        </authorList>
    </citation>
    <scope>IDENTIFICATION</scope>
</reference>
<accession>A0A183FKS4</accession>
<sequence>MESSRDCSPYEPFITFWPLHVVLFLQVVCGVVSAMLSVYALMQCQNLYFHVNCKILICGQIVIFVIHSAFIVSIQVAIFKCQQL</sequence>
<keyword evidence="1" id="KW-1133">Transmembrane helix</keyword>
<feature type="transmembrane region" description="Helical" evidence="1">
    <location>
        <begin position="20"/>
        <end position="41"/>
    </location>
</feature>
<dbReference type="OrthoDB" id="5876467at2759"/>
<feature type="transmembrane region" description="Helical" evidence="1">
    <location>
        <begin position="53"/>
        <end position="78"/>
    </location>
</feature>
<evidence type="ECO:0000256" key="1">
    <source>
        <dbReference type="SAM" id="Phobius"/>
    </source>
</evidence>